<proteinExistence type="predicted"/>
<dbReference type="EMBL" id="CP045232">
    <property type="protein sequence ID" value="QFS52857.1"/>
    <property type="molecule type" value="Genomic_DNA"/>
</dbReference>
<dbReference type="AlphaFoldDB" id="A0A5P8WJ23"/>
<gene>
    <name evidence="1" type="ORF">GXM_10121</name>
</gene>
<keyword evidence="2" id="KW-1185">Reference proteome</keyword>
<protein>
    <submittedName>
        <fullName evidence="1">SMC domain protein</fullName>
    </submittedName>
</protein>
<reference evidence="1 2" key="1">
    <citation type="submission" date="2019-10" db="EMBL/GenBank/DDBJ databases">
        <title>Genomic and transcriptomic insights into the perfect genentic adaptation of a filamentous nitrogen-fixing cyanobacterium to rice fields.</title>
        <authorList>
            <person name="Chen Z."/>
        </authorList>
    </citation>
    <scope>NUCLEOTIDE SEQUENCE [LARGE SCALE GENOMIC DNA]</scope>
    <source>
        <strain evidence="1">CCNUC1</strain>
    </source>
</reference>
<name>A0A5P8WJ23_9NOSO</name>
<organism evidence="1 2">
    <name type="scientific">Nostoc sphaeroides CCNUC1</name>
    <dbReference type="NCBI Taxonomy" id="2653204"/>
    <lineage>
        <taxon>Bacteria</taxon>
        <taxon>Bacillati</taxon>
        <taxon>Cyanobacteriota</taxon>
        <taxon>Cyanophyceae</taxon>
        <taxon>Nostocales</taxon>
        <taxon>Nostocaceae</taxon>
        <taxon>Nostoc</taxon>
    </lineage>
</organism>
<sequence length="52" mass="5951">MYDFPSLISQGPLGQLVTAGVVDRFVKSPHTPEDRKQQAMEWLSRLQEYGNE</sequence>
<evidence type="ECO:0000313" key="1">
    <source>
        <dbReference type="EMBL" id="QFS52857.1"/>
    </source>
</evidence>
<evidence type="ECO:0000313" key="2">
    <source>
        <dbReference type="Proteomes" id="UP000326678"/>
    </source>
</evidence>
<dbReference type="Proteomes" id="UP000326678">
    <property type="component" value="Chromosome pGXM05"/>
</dbReference>
<accession>A0A5P8WJ23</accession>
<dbReference type="KEGG" id="nsh:GXM_10121"/>